<evidence type="ECO:0000259" key="1">
    <source>
        <dbReference type="PROSITE" id="PS50011"/>
    </source>
</evidence>
<dbReference type="EMBL" id="VUNS01000042">
    <property type="protein sequence ID" value="MST99575.1"/>
    <property type="molecule type" value="Genomic_DNA"/>
</dbReference>
<accession>A0A844G9L9</accession>
<dbReference type="InterPro" id="IPR008271">
    <property type="entry name" value="Ser/Thr_kinase_AS"/>
</dbReference>
<keyword evidence="3" id="KW-1185">Reference proteome</keyword>
<dbReference type="Gene3D" id="1.10.510.10">
    <property type="entry name" value="Transferase(Phosphotransferase) domain 1"/>
    <property type="match status" value="1"/>
</dbReference>
<dbReference type="AlphaFoldDB" id="A0A844G9L9"/>
<dbReference type="SMART" id="SM00220">
    <property type="entry name" value="S_TKc"/>
    <property type="match status" value="1"/>
</dbReference>
<dbReference type="PANTHER" id="PTHR44167:SF24">
    <property type="entry name" value="SERINE_THREONINE-PROTEIN KINASE CHK2"/>
    <property type="match status" value="1"/>
</dbReference>
<organism evidence="2 3">
    <name type="scientific">Victivallis lenta</name>
    <dbReference type="NCBI Taxonomy" id="2606640"/>
    <lineage>
        <taxon>Bacteria</taxon>
        <taxon>Pseudomonadati</taxon>
        <taxon>Lentisphaerota</taxon>
        <taxon>Lentisphaeria</taxon>
        <taxon>Victivallales</taxon>
        <taxon>Victivallaceae</taxon>
        <taxon>Victivallis</taxon>
    </lineage>
</organism>
<dbReference type="GO" id="GO:0005524">
    <property type="term" value="F:ATP binding"/>
    <property type="evidence" value="ECO:0007669"/>
    <property type="project" value="InterPro"/>
</dbReference>
<dbReference type="PROSITE" id="PS50011">
    <property type="entry name" value="PROTEIN_KINASE_DOM"/>
    <property type="match status" value="1"/>
</dbReference>
<dbReference type="PANTHER" id="PTHR44167">
    <property type="entry name" value="OVARIAN-SPECIFIC SERINE/THREONINE-PROTEIN KINASE LOK-RELATED"/>
    <property type="match status" value="1"/>
</dbReference>
<keyword evidence="2" id="KW-0808">Transferase</keyword>
<dbReference type="Pfam" id="PF00069">
    <property type="entry name" value="Pkinase"/>
    <property type="match status" value="1"/>
</dbReference>
<reference evidence="2 3" key="1">
    <citation type="submission" date="2019-08" db="EMBL/GenBank/DDBJ databases">
        <title>In-depth cultivation of the pig gut microbiome towards novel bacterial diversity and tailored functional studies.</title>
        <authorList>
            <person name="Wylensek D."/>
            <person name="Hitch T.C.A."/>
            <person name="Clavel T."/>
        </authorList>
    </citation>
    <scope>NUCLEOTIDE SEQUENCE [LARGE SCALE GENOMIC DNA]</scope>
    <source>
        <strain evidence="2 3">BBE-744-WT-12</strain>
    </source>
</reference>
<sequence length="649" mass="72887">MLKSGEEFHGFTVLQFCGRGGFGEVYLVRDITGKKLALKIISREQGLENFEQEFTGLCNYRQIIENHPHLLQILHVAQDESFLYYSMEAADSLTAGQYRPFTLQNRLTGGGYLSISDTDFLAKGIRQALEVLHAHGMAHRDVKPGNIVYVNGVPKLGDISLVTSRNVTVKMAGTPGFIPPDLALRFQEGALSIEESQYCDFYALGKVIYCAFTGLPPDAYPELPSTLPLEEDQAEYARLNRLVQEYCRYSPPPPKYRWVGLLKNFFAGMRNIAEYIGLRRRFSRAAEARSVKLVNRFLDCLCRVLKIFLVVSIAITAFWVVDKADMENEKNRRSAELALAKYTSMRKQFEHFSDSVKHQAGFLAENAREMLRERERCALIVHNPALQPEQRRPFQERLAQYLAVNTLWGAAGAAGQLTISEEEIVAILQKVKRSRTPYPSSYAPLAEYLFGDDFSMMQKWEAPLLIPGSLTFAGEYGLIVMGAVPFLSPSAEKLPASFELVIGLNDFPSAGTELTFSFWSFDLQKGIPMANRFWELTFDCRRDAASGKEFFKASRLCVNTLSLAEIGVGGKGWREVPCKGEAATGGGILRISLVQGKVKVFFDDRKIGEGELGKEFMDSRNWQFGFSAFGENYPVLMLDRMDIYGVSLP</sequence>
<dbReference type="GO" id="GO:0005737">
    <property type="term" value="C:cytoplasm"/>
    <property type="evidence" value="ECO:0007669"/>
    <property type="project" value="TreeGrafter"/>
</dbReference>
<proteinExistence type="predicted"/>
<dbReference type="RefSeq" id="WP_154420748.1">
    <property type="nucleotide sequence ID" value="NZ_VUNS01000042.1"/>
</dbReference>
<dbReference type="SUPFAM" id="SSF56112">
    <property type="entry name" value="Protein kinase-like (PK-like)"/>
    <property type="match status" value="1"/>
</dbReference>
<gene>
    <name evidence="2" type="ORF">FYJ85_21335</name>
</gene>
<feature type="domain" description="Protein kinase" evidence="1">
    <location>
        <begin position="11"/>
        <end position="345"/>
    </location>
</feature>
<dbReference type="InterPro" id="IPR011009">
    <property type="entry name" value="Kinase-like_dom_sf"/>
</dbReference>
<evidence type="ECO:0000313" key="2">
    <source>
        <dbReference type="EMBL" id="MST99575.1"/>
    </source>
</evidence>
<dbReference type="InterPro" id="IPR000719">
    <property type="entry name" value="Prot_kinase_dom"/>
</dbReference>
<keyword evidence="2" id="KW-0418">Kinase</keyword>
<dbReference type="Proteomes" id="UP000435649">
    <property type="component" value="Unassembled WGS sequence"/>
</dbReference>
<dbReference type="PROSITE" id="PS00108">
    <property type="entry name" value="PROTEIN_KINASE_ST"/>
    <property type="match status" value="1"/>
</dbReference>
<dbReference type="GO" id="GO:0004674">
    <property type="term" value="F:protein serine/threonine kinase activity"/>
    <property type="evidence" value="ECO:0007669"/>
    <property type="project" value="TreeGrafter"/>
</dbReference>
<protein>
    <submittedName>
        <fullName evidence="2">Protein kinase</fullName>
    </submittedName>
</protein>
<evidence type="ECO:0000313" key="3">
    <source>
        <dbReference type="Proteomes" id="UP000435649"/>
    </source>
</evidence>
<comment type="caution">
    <text evidence="2">The sequence shown here is derived from an EMBL/GenBank/DDBJ whole genome shotgun (WGS) entry which is preliminary data.</text>
</comment>
<name>A0A844G9L9_9BACT</name>